<feature type="transmembrane region" description="Helical" evidence="9">
    <location>
        <begin position="211"/>
        <end position="231"/>
    </location>
</feature>
<feature type="domain" description="PAS" evidence="11">
    <location>
        <begin position="297"/>
        <end position="367"/>
    </location>
</feature>
<dbReference type="InterPro" id="IPR000014">
    <property type="entry name" value="PAS"/>
</dbReference>
<feature type="transmembrane region" description="Helical" evidence="9">
    <location>
        <begin position="148"/>
        <end position="167"/>
    </location>
</feature>
<dbReference type="PROSITE" id="PS50109">
    <property type="entry name" value="HIS_KIN"/>
    <property type="match status" value="1"/>
</dbReference>
<dbReference type="PRINTS" id="PR00344">
    <property type="entry name" value="BCTRLSENSOR"/>
</dbReference>
<dbReference type="Proteomes" id="UP000286268">
    <property type="component" value="Chromosome"/>
</dbReference>
<keyword evidence="5" id="KW-0547">Nucleotide-binding</keyword>
<feature type="transmembrane region" description="Helical" evidence="9">
    <location>
        <begin position="76"/>
        <end position="99"/>
    </location>
</feature>
<evidence type="ECO:0000256" key="9">
    <source>
        <dbReference type="SAM" id="Phobius"/>
    </source>
</evidence>
<comment type="catalytic activity">
    <reaction evidence="1">
        <text>ATP + protein L-histidine = ADP + protein N-phospho-L-histidine.</text>
        <dbReference type="EC" id="2.7.13.3"/>
    </reaction>
</comment>
<dbReference type="InterPro" id="IPR050736">
    <property type="entry name" value="Sensor_HK_Regulatory"/>
</dbReference>
<dbReference type="InterPro" id="IPR033425">
    <property type="entry name" value="MASE3"/>
</dbReference>
<dbReference type="Gene3D" id="3.30.450.20">
    <property type="entry name" value="PAS domain"/>
    <property type="match status" value="1"/>
</dbReference>
<keyword evidence="9" id="KW-0812">Transmembrane</keyword>
<dbReference type="GO" id="GO:0005524">
    <property type="term" value="F:ATP binding"/>
    <property type="evidence" value="ECO:0007669"/>
    <property type="project" value="UniProtKB-KW"/>
</dbReference>
<evidence type="ECO:0000256" key="6">
    <source>
        <dbReference type="ARBA" id="ARBA00022777"/>
    </source>
</evidence>
<dbReference type="InterPro" id="IPR003594">
    <property type="entry name" value="HATPase_dom"/>
</dbReference>
<dbReference type="InterPro" id="IPR036097">
    <property type="entry name" value="HisK_dim/P_sf"/>
</dbReference>
<dbReference type="SMART" id="SM00387">
    <property type="entry name" value="HATPase_c"/>
    <property type="match status" value="1"/>
</dbReference>
<dbReference type="AlphaFoldDB" id="A0A410DSW0"/>
<dbReference type="KEGG" id="cmah:C1I91_10835"/>
<evidence type="ECO:0000256" key="7">
    <source>
        <dbReference type="ARBA" id="ARBA00022840"/>
    </source>
</evidence>
<feature type="transmembrane region" description="Helical" evidence="9">
    <location>
        <begin position="21"/>
        <end position="39"/>
    </location>
</feature>
<organism evidence="12 13">
    <name type="scientific">Clostridium manihotivorum</name>
    <dbReference type="NCBI Taxonomy" id="2320868"/>
    <lineage>
        <taxon>Bacteria</taxon>
        <taxon>Bacillati</taxon>
        <taxon>Bacillota</taxon>
        <taxon>Clostridia</taxon>
        <taxon>Eubacteriales</taxon>
        <taxon>Clostridiaceae</taxon>
        <taxon>Clostridium</taxon>
    </lineage>
</organism>
<evidence type="ECO:0000259" key="10">
    <source>
        <dbReference type="PROSITE" id="PS50109"/>
    </source>
</evidence>
<dbReference type="NCBIfam" id="TIGR00229">
    <property type="entry name" value="sensory_box"/>
    <property type="match status" value="1"/>
</dbReference>
<dbReference type="RefSeq" id="WP_128212899.1">
    <property type="nucleotide sequence ID" value="NZ_CP025746.1"/>
</dbReference>
<evidence type="ECO:0000256" key="3">
    <source>
        <dbReference type="ARBA" id="ARBA00022553"/>
    </source>
</evidence>
<feature type="domain" description="Histidine kinase" evidence="10">
    <location>
        <begin position="445"/>
        <end position="667"/>
    </location>
</feature>
<keyword evidence="3" id="KW-0597">Phosphoprotein</keyword>
<dbReference type="EMBL" id="CP025746">
    <property type="protein sequence ID" value="QAA32108.1"/>
    <property type="molecule type" value="Genomic_DNA"/>
</dbReference>
<dbReference type="SUPFAM" id="SSF55874">
    <property type="entry name" value="ATPase domain of HSP90 chaperone/DNA topoisomerase II/histidine kinase"/>
    <property type="match status" value="1"/>
</dbReference>
<keyword evidence="9" id="KW-0472">Membrane</keyword>
<sequence>MIKKAKEIVSNFEDFNMRNEIIKCLLLIFLSTVVSVKMVKIDYLFFHSIVMLIGIVVCFAIYLFANNTHRMVRNDFFMVLGIGSLVVGVVDMLHTVSYFNVGLFGLEPNNLAASLWIIGRYIGGITVLLSSIVLYLDKKELNIRAIKLLYLILFISIILSVYIFRNFPVNYVEGVGNTTFNNISRVIIILIFFASLTIFKKSLNKLNIGLVFYMELSIVLNILNELLFIFFNHNHSIENTSAFVLRTIAFYLRYKAIVQIGLREPFDNISGALVDVTDKLDKQDELRIMFEKALLNSEECYKILIEDSSDVIFIYSNKRQVFSNETAARMFGFSSVEEMIKTDVFKTIDKEDLTVCRALIRDVINNKRNTSVKNTMFFTLDGKRIFVKIKCTRILYQGAPSVLIVMKDLTDKKKVEKLSVDIEEKGKQLEDTVTLNKLITEHFANVSHELRTPLNVILGAIQILGFYKTENTIVNSIEKIQNYHKTIKQNCYRLLRLVNNLIDLSKIDSGFFELNRHNGNIVEIVEDITMSVVSYCESKNINIVFDTDIEEKFMAFDHDKLERIILNLLSNAIKFTGPGDMIFVYVGDLEDRINIIVKDTGIGIEEDKLNLIFERYRQADGGLNKAQGTGIGLSLVKALIELHGGTIAVKSKVGEGTEFSIVLPVEVIEEDNNVVREMNSQTNVERISIEFSDIYS</sequence>
<dbReference type="SUPFAM" id="SSF55785">
    <property type="entry name" value="PYP-like sensor domain (PAS domain)"/>
    <property type="match status" value="1"/>
</dbReference>
<name>A0A410DSW0_9CLOT</name>
<dbReference type="InterPro" id="IPR035965">
    <property type="entry name" value="PAS-like_dom_sf"/>
</dbReference>
<dbReference type="Gene3D" id="1.10.287.130">
    <property type="match status" value="1"/>
</dbReference>
<accession>A0A410DSW0</accession>
<keyword evidence="8" id="KW-0902">Two-component regulatory system</keyword>
<protein>
    <recommendedName>
        <fullName evidence="2">histidine kinase</fullName>
        <ecNumber evidence="2">2.7.13.3</ecNumber>
    </recommendedName>
</protein>
<feature type="transmembrane region" description="Helical" evidence="9">
    <location>
        <begin position="179"/>
        <end position="199"/>
    </location>
</feature>
<reference evidence="12 13" key="1">
    <citation type="submission" date="2018-01" db="EMBL/GenBank/DDBJ databases">
        <title>Genome Sequencing and Assembly of Anaerobacter polyendosporus strain CT4.</title>
        <authorList>
            <person name="Tachaapaikoon C."/>
            <person name="Sutheeworapong S."/>
            <person name="Jenjaroenpun P."/>
            <person name="Wongsurawat T."/>
            <person name="Nookeaw I."/>
            <person name="Cheawchanlertfa P."/>
            <person name="Kosugi A."/>
            <person name="Cheevadhanarak S."/>
            <person name="Ratanakhanokchai K."/>
        </authorList>
    </citation>
    <scope>NUCLEOTIDE SEQUENCE [LARGE SCALE GENOMIC DNA]</scope>
    <source>
        <strain evidence="12 13">CT4</strain>
    </source>
</reference>
<evidence type="ECO:0000256" key="5">
    <source>
        <dbReference type="ARBA" id="ARBA00022741"/>
    </source>
</evidence>
<keyword evidence="9" id="KW-1133">Transmembrane helix</keyword>
<dbReference type="Pfam" id="PF02518">
    <property type="entry name" value="HATPase_c"/>
    <property type="match status" value="1"/>
</dbReference>
<dbReference type="PROSITE" id="PS50112">
    <property type="entry name" value="PAS"/>
    <property type="match status" value="1"/>
</dbReference>
<feature type="transmembrane region" description="Helical" evidence="9">
    <location>
        <begin position="45"/>
        <end position="64"/>
    </location>
</feature>
<dbReference type="SUPFAM" id="SSF47384">
    <property type="entry name" value="Homodimeric domain of signal transducing histidine kinase"/>
    <property type="match status" value="1"/>
</dbReference>
<gene>
    <name evidence="12" type="ORF">C1I91_10835</name>
</gene>
<dbReference type="InterPro" id="IPR003661">
    <property type="entry name" value="HisK_dim/P_dom"/>
</dbReference>
<evidence type="ECO:0000313" key="12">
    <source>
        <dbReference type="EMBL" id="QAA32108.1"/>
    </source>
</evidence>
<keyword evidence="4" id="KW-0808">Transferase</keyword>
<keyword evidence="7" id="KW-0067">ATP-binding</keyword>
<dbReference type="PANTHER" id="PTHR43711:SF26">
    <property type="entry name" value="SENSOR HISTIDINE KINASE RCSC"/>
    <property type="match status" value="1"/>
</dbReference>
<evidence type="ECO:0000256" key="8">
    <source>
        <dbReference type="ARBA" id="ARBA00023012"/>
    </source>
</evidence>
<proteinExistence type="predicted"/>
<feature type="transmembrane region" description="Helical" evidence="9">
    <location>
        <begin position="111"/>
        <end position="136"/>
    </location>
</feature>
<dbReference type="InterPro" id="IPR005467">
    <property type="entry name" value="His_kinase_dom"/>
</dbReference>
<evidence type="ECO:0000313" key="13">
    <source>
        <dbReference type="Proteomes" id="UP000286268"/>
    </source>
</evidence>
<keyword evidence="13" id="KW-1185">Reference proteome</keyword>
<keyword evidence="6 12" id="KW-0418">Kinase</keyword>
<dbReference type="Gene3D" id="3.30.565.10">
    <property type="entry name" value="Histidine kinase-like ATPase, C-terminal domain"/>
    <property type="match status" value="1"/>
</dbReference>
<evidence type="ECO:0000256" key="4">
    <source>
        <dbReference type="ARBA" id="ARBA00022679"/>
    </source>
</evidence>
<dbReference type="InterPro" id="IPR036890">
    <property type="entry name" value="HATPase_C_sf"/>
</dbReference>
<dbReference type="Pfam" id="PF17159">
    <property type="entry name" value="MASE3"/>
    <property type="match status" value="1"/>
</dbReference>
<dbReference type="GO" id="GO:0000155">
    <property type="term" value="F:phosphorelay sensor kinase activity"/>
    <property type="evidence" value="ECO:0007669"/>
    <property type="project" value="InterPro"/>
</dbReference>
<dbReference type="OrthoDB" id="9813394at2"/>
<dbReference type="CDD" id="cd00082">
    <property type="entry name" value="HisKA"/>
    <property type="match status" value="1"/>
</dbReference>
<dbReference type="PANTHER" id="PTHR43711">
    <property type="entry name" value="TWO-COMPONENT HISTIDINE KINASE"/>
    <property type="match status" value="1"/>
</dbReference>
<dbReference type="EC" id="2.7.13.3" evidence="2"/>
<dbReference type="InterPro" id="IPR004358">
    <property type="entry name" value="Sig_transdc_His_kin-like_C"/>
</dbReference>
<evidence type="ECO:0000259" key="11">
    <source>
        <dbReference type="PROSITE" id="PS50112"/>
    </source>
</evidence>
<dbReference type="Pfam" id="PF00512">
    <property type="entry name" value="HisKA"/>
    <property type="match status" value="1"/>
</dbReference>
<evidence type="ECO:0000256" key="1">
    <source>
        <dbReference type="ARBA" id="ARBA00000085"/>
    </source>
</evidence>
<evidence type="ECO:0000256" key="2">
    <source>
        <dbReference type="ARBA" id="ARBA00012438"/>
    </source>
</evidence>
<dbReference type="FunFam" id="3.30.565.10:FF:000037">
    <property type="entry name" value="Hybrid sensor histidine kinase/response regulator"/>
    <property type="match status" value="1"/>
</dbReference>
<dbReference type="Pfam" id="PF13426">
    <property type="entry name" value="PAS_9"/>
    <property type="match status" value="1"/>
</dbReference>
<dbReference type="SMART" id="SM00388">
    <property type="entry name" value="HisKA"/>
    <property type="match status" value="1"/>
</dbReference>